<dbReference type="GO" id="GO:0009253">
    <property type="term" value="P:peptidoglycan catabolic process"/>
    <property type="evidence" value="ECO:0007669"/>
    <property type="project" value="InterPro"/>
</dbReference>
<dbReference type="RefSeq" id="WP_093661012.1">
    <property type="nucleotide sequence ID" value="NZ_FOET01000010.1"/>
</dbReference>
<dbReference type="Gene3D" id="3.40.80.10">
    <property type="entry name" value="Peptidoglycan recognition protein-like"/>
    <property type="match status" value="1"/>
</dbReference>
<dbReference type="PANTHER" id="PTHR11022">
    <property type="entry name" value="PEPTIDOGLYCAN RECOGNITION PROTEIN"/>
    <property type="match status" value="1"/>
</dbReference>
<dbReference type="GO" id="GO:0008270">
    <property type="term" value="F:zinc ion binding"/>
    <property type="evidence" value="ECO:0007669"/>
    <property type="project" value="InterPro"/>
</dbReference>
<gene>
    <name evidence="5" type="ORF">SAMN05216481_110168</name>
</gene>
<dbReference type="EMBL" id="FOET01000010">
    <property type="protein sequence ID" value="SEQ58557.1"/>
    <property type="molecule type" value="Genomic_DNA"/>
</dbReference>
<evidence type="ECO:0000256" key="2">
    <source>
        <dbReference type="SAM" id="MobiDB-lite"/>
    </source>
</evidence>
<feature type="compositionally biased region" description="Basic and acidic residues" evidence="2">
    <location>
        <begin position="123"/>
        <end position="142"/>
    </location>
</feature>
<dbReference type="Proteomes" id="UP000199055">
    <property type="component" value="Unassembled WGS sequence"/>
</dbReference>
<feature type="compositionally biased region" description="Low complexity" evidence="2">
    <location>
        <begin position="28"/>
        <end position="45"/>
    </location>
</feature>
<dbReference type="PANTHER" id="PTHR11022:SF41">
    <property type="entry name" value="PEPTIDOGLYCAN-RECOGNITION PROTEIN LC-RELATED"/>
    <property type="match status" value="1"/>
</dbReference>
<feature type="compositionally biased region" description="Low complexity" evidence="2">
    <location>
        <begin position="251"/>
        <end position="261"/>
    </location>
</feature>
<dbReference type="InterPro" id="IPR006619">
    <property type="entry name" value="PGRP_domain_met/bac"/>
</dbReference>
<name>A0A1H9H8H8_9ACTN</name>
<sequence>MRAFIASSIGVACAAAAVLPLTAPDGLANSASAAPAPAPGSVAAPRLPGSTQSLPLVPLTPPPTTAPPGSSDSVSLGLPAREVEPFALLGVVWDDPEEELHGRIQVRTRSAATGKWSSWQELEAHADRPDPDSAESRGDKVRGATAPLWVGDSNGVQARVLPEEPEAPEADASGAHRLPEGLRLDLVHPGDDPAAETGKNPAGEANSALAPPGALEIPALDRQGTREDLLAVRAPGQTGQTGQDSRDSQDSQDGQAGAADRTGQLRAVADAPIGPRPGIVTRRGWGADERLRGPFLYTRTVKVAFVHHTAMSNNYSCGQSAAIIRGIYRYHVQSNGWRDVGYNFFVDKCGKIYEGRAGGVANPVMGAHTYGFNHDSTGIAVLGSYSSTNPSGAAVNAVSKLVAWKLGLHGVDPRGTASMKSGGGKYRKGATVRLRTVSGHRDGYVTNCPGNRLYAKLGTIRATAARLQGR</sequence>
<evidence type="ECO:0000313" key="6">
    <source>
        <dbReference type="Proteomes" id="UP000199055"/>
    </source>
</evidence>
<dbReference type="SUPFAM" id="SSF55846">
    <property type="entry name" value="N-acetylmuramoyl-L-alanine amidase-like"/>
    <property type="match status" value="1"/>
</dbReference>
<comment type="similarity">
    <text evidence="1">Belongs to the N-acetylmuramoyl-L-alanine amidase 2 family.</text>
</comment>
<dbReference type="InterPro" id="IPR015510">
    <property type="entry name" value="PGRP"/>
</dbReference>
<dbReference type="AlphaFoldDB" id="A0A1H9H8H8"/>
<feature type="region of interest" description="Disordered" evidence="2">
    <location>
        <begin position="184"/>
        <end position="212"/>
    </location>
</feature>
<dbReference type="SMART" id="SM00701">
    <property type="entry name" value="PGRP"/>
    <property type="match status" value="1"/>
</dbReference>
<dbReference type="GO" id="GO:0008745">
    <property type="term" value="F:N-acetylmuramoyl-L-alanine amidase activity"/>
    <property type="evidence" value="ECO:0007669"/>
    <property type="project" value="InterPro"/>
</dbReference>
<dbReference type="STRING" id="403935.SAMN05216481_110168"/>
<feature type="chain" id="PRO_5038793645" evidence="3">
    <location>
        <begin position="24"/>
        <end position="470"/>
    </location>
</feature>
<evidence type="ECO:0000259" key="4">
    <source>
        <dbReference type="SMART" id="SM00701"/>
    </source>
</evidence>
<proteinExistence type="inferred from homology"/>
<dbReference type="Pfam" id="PF01510">
    <property type="entry name" value="Amidase_2"/>
    <property type="match status" value="1"/>
</dbReference>
<feature type="region of interest" description="Disordered" evidence="2">
    <location>
        <begin position="28"/>
        <end position="76"/>
    </location>
</feature>
<protein>
    <submittedName>
        <fullName evidence="5">N-acetylmuramoyl-L-alanine amidase</fullName>
    </submittedName>
</protein>
<keyword evidence="3" id="KW-0732">Signal</keyword>
<dbReference type="InterPro" id="IPR002502">
    <property type="entry name" value="Amidase_domain"/>
</dbReference>
<feature type="domain" description="Peptidoglycan recognition protein family" evidence="4">
    <location>
        <begin position="277"/>
        <end position="424"/>
    </location>
</feature>
<dbReference type="CDD" id="cd06583">
    <property type="entry name" value="PGRP"/>
    <property type="match status" value="1"/>
</dbReference>
<organism evidence="5 6">
    <name type="scientific">Streptomyces radiopugnans</name>
    <dbReference type="NCBI Taxonomy" id="403935"/>
    <lineage>
        <taxon>Bacteria</taxon>
        <taxon>Bacillati</taxon>
        <taxon>Actinomycetota</taxon>
        <taxon>Actinomycetes</taxon>
        <taxon>Kitasatosporales</taxon>
        <taxon>Streptomycetaceae</taxon>
        <taxon>Streptomyces</taxon>
    </lineage>
</organism>
<evidence type="ECO:0000256" key="3">
    <source>
        <dbReference type="SAM" id="SignalP"/>
    </source>
</evidence>
<feature type="signal peptide" evidence="3">
    <location>
        <begin position="1"/>
        <end position="23"/>
    </location>
</feature>
<evidence type="ECO:0000256" key="1">
    <source>
        <dbReference type="ARBA" id="ARBA00007553"/>
    </source>
</evidence>
<evidence type="ECO:0000313" key="5">
    <source>
        <dbReference type="EMBL" id="SEQ58557.1"/>
    </source>
</evidence>
<reference evidence="5 6" key="1">
    <citation type="submission" date="2016-10" db="EMBL/GenBank/DDBJ databases">
        <authorList>
            <person name="de Groot N.N."/>
        </authorList>
    </citation>
    <scope>NUCLEOTIDE SEQUENCE [LARGE SCALE GENOMIC DNA]</scope>
    <source>
        <strain evidence="5 6">CGMCC 4.3519</strain>
    </source>
</reference>
<accession>A0A1H9H8H8</accession>
<dbReference type="InterPro" id="IPR036505">
    <property type="entry name" value="Amidase/PGRP_sf"/>
</dbReference>
<keyword evidence="6" id="KW-1185">Reference proteome</keyword>
<feature type="region of interest" description="Disordered" evidence="2">
    <location>
        <begin position="233"/>
        <end position="273"/>
    </location>
</feature>
<feature type="region of interest" description="Disordered" evidence="2">
    <location>
        <begin position="123"/>
        <end position="155"/>
    </location>
</feature>